<dbReference type="Proteomes" id="UP000017842">
    <property type="component" value="Unassembled WGS sequence"/>
</dbReference>
<comment type="caution">
    <text evidence="1">The sequence shown here is derived from an EMBL/GenBank/DDBJ whole genome shotgun (WGS) entry which is preliminary data.</text>
</comment>
<dbReference type="EMBL" id="AYLO01000119">
    <property type="protein sequence ID" value="ESS69824.1"/>
    <property type="molecule type" value="Genomic_DNA"/>
</dbReference>
<dbReference type="AlphaFoldDB" id="V5BPR7"/>
<dbReference type="STRING" id="1116472.MGMO_128c00200"/>
<accession>V5BPR7</accession>
<evidence type="ECO:0000313" key="1">
    <source>
        <dbReference type="EMBL" id="ESS69824.1"/>
    </source>
</evidence>
<keyword evidence="2" id="KW-1185">Reference proteome</keyword>
<evidence type="ECO:0000313" key="2">
    <source>
        <dbReference type="Proteomes" id="UP000017842"/>
    </source>
</evidence>
<protein>
    <submittedName>
        <fullName evidence="1">Uncharacterized protein</fullName>
    </submittedName>
</protein>
<gene>
    <name evidence="1" type="ORF">MGMO_128c00200</name>
</gene>
<name>V5BPR7_9GAMM</name>
<proteinExistence type="predicted"/>
<sequence length="66" mass="7536">MGVHITLAERCQNKVSFARFTESLGSWWDEHAQTVGIILKYAPTWVCKNIPTVPVRHKINEANNLD</sequence>
<organism evidence="1 2">
    <name type="scientific">Methyloglobulus morosus KoM1</name>
    <dbReference type="NCBI Taxonomy" id="1116472"/>
    <lineage>
        <taxon>Bacteria</taxon>
        <taxon>Pseudomonadati</taxon>
        <taxon>Pseudomonadota</taxon>
        <taxon>Gammaproteobacteria</taxon>
        <taxon>Methylococcales</taxon>
        <taxon>Methylococcaceae</taxon>
        <taxon>Methyloglobulus</taxon>
    </lineage>
</organism>
<reference evidence="1 2" key="1">
    <citation type="journal article" date="2013" name="Genome Announc.">
        <title>Draft Genome Sequence of the Methanotrophic Gammaproteobacterium Methyloglobulus morosus DSM 22980 Strain KoM1.</title>
        <authorList>
            <person name="Poehlein A."/>
            <person name="Deutzmann J.S."/>
            <person name="Daniel R."/>
            <person name="Simeonova D.D."/>
        </authorList>
    </citation>
    <scope>NUCLEOTIDE SEQUENCE [LARGE SCALE GENOMIC DNA]</scope>
    <source>
        <strain evidence="1 2">KoM1</strain>
    </source>
</reference>